<dbReference type="InterPro" id="IPR035906">
    <property type="entry name" value="MetI-like_sf"/>
</dbReference>
<comment type="caution">
    <text evidence="9">The sequence shown here is derived from an EMBL/GenBank/DDBJ whole genome shotgun (WGS) entry which is preliminary data.</text>
</comment>
<organism evidence="9 10">
    <name type="scientific">Clostridium ragsdalei P11</name>
    <dbReference type="NCBI Taxonomy" id="1353534"/>
    <lineage>
        <taxon>Bacteria</taxon>
        <taxon>Bacillati</taxon>
        <taxon>Bacillota</taxon>
        <taxon>Clostridia</taxon>
        <taxon>Eubacteriales</taxon>
        <taxon>Clostridiaceae</taxon>
        <taxon>Clostridium</taxon>
    </lineage>
</organism>
<dbReference type="Proteomes" id="UP000093954">
    <property type="component" value="Unassembled WGS sequence"/>
</dbReference>
<dbReference type="EMBL" id="LROS01000001">
    <property type="protein sequence ID" value="OBR97126.1"/>
    <property type="molecule type" value="Genomic_DNA"/>
</dbReference>
<keyword evidence="10" id="KW-1185">Reference proteome</keyword>
<dbReference type="AlphaFoldDB" id="A0A1A6B453"/>
<protein>
    <submittedName>
        <fullName evidence="9">Nickel transport system permease protein NikB</fullName>
    </submittedName>
</protein>
<reference evidence="9 10" key="1">
    <citation type="journal article" date="2012" name="Front. Microbiol.">
        <title>Draft Genome Sequence of the Virulent Strain 01-B526 of the Fish Pathogen Aeromonas salmonicida.</title>
        <authorList>
            <person name="Charette S.J."/>
            <person name="Brochu F."/>
            <person name="Boyle B."/>
            <person name="Filion G."/>
            <person name="Tanaka K.H."/>
            <person name="Derome N."/>
        </authorList>
    </citation>
    <scope>NUCLEOTIDE SEQUENCE [LARGE SCALE GENOMIC DNA]</scope>
    <source>
        <strain evidence="9 10">P11</strain>
    </source>
</reference>
<keyword evidence="2" id="KW-0813">Transport</keyword>
<proteinExistence type="predicted"/>
<evidence type="ECO:0000256" key="3">
    <source>
        <dbReference type="ARBA" id="ARBA00022475"/>
    </source>
</evidence>
<accession>A0A1A6B453</accession>
<name>A0A1A6B453_9CLOT</name>
<keyword evidence="3" id="KW-1003">Cell membrane</keyword>
<keyword evidence="5 7" id="KW-1133">Transmembrane helix</keyword>
<gene>
    <name evidence="9" type="primary">nikB_1</name>
    <name evidence="9" type="ORF">CLRAG_00450</name>
</gene>
<feature type="domain" description="ABC transporter type 1 GsiC-like N-terminal" evidence="8">
    <location>
        <begin position="4"/>
        <end position="106"/>
    </location>
</feature>
<dbReference type="SUPFAM" id="SSF161098">
    <property type="entry name" value="MetI-like"/>
    <property type="match status" value="1"/>
</dbReference>
<dbReference type="InterPro" id="IPR045621">
    <property type="entry name" value="BPD_transp_1_N"/>
</dbReference>
<comment type="subcellular location">
    <subcellularLocation>
        <location evidence="1">Cell membrane</location>
        <topology evidence="1">Multi-pass membrane protein</topology>
    </subcellularLocation>
</comment>
<dbReference type="PANTHER" id="PTHR43163">
    <property type="entry name" value="DIPEPTIDE TRANSPORT SYSTEM PERMEASE PROTEIN DPPB-RELATED"/>
    <property type="match status" value="1"/>
</dbReference>
<evidence type="ECO:0000256" key="5">
    <source>
        <dbReference type="ARBA" id="ARBA00022989"/>
    </source>
</evidence>
<evidence type="ECO:0000313" key="9">
    <source>
        <dbReference type="EMBL" id="OBR97126.1"/>
    </source>
</evidence>
<sequence length="150" mass="16893">MRTKYIMKRILQIIPMLIVVSIVAFTLSNLSTGSAAEITIMNEGGQVNTDTVAAVNKELELDKPLYIQYFSWLGRVCHLNLGLSYRSKQPVLDEIMYRFPATLNLALCATALSILIAVPMAIISAKYKNKWIDHFLGLFLPLEPRFLIFG</sequence>
<dbReference type="PATRIC" id="fig|1353534.3.peg.45"/>
<dbReference type="Pfam" id="PF19300">
    <property type="entry name" value="BPD_transp_1_N"/>
    <property type="match status" value="1"/>
</dbReference>
<evidence type="ECO:0000256" key="6">
    <source>
        <dbReference type="ARBA" id="ARBA00023136"/>
    </source>
</evidence>
<keyword evidence="4 7" id="KW-0812">Transmembrane</keyword>
<feature type="transmembrane region" description="Helical" evidence="7">
    <location>
        <begin position="101"/>
        <end position="123"/>
    </location>
</feature>
<evidence type="ECO:0000256" key="7">
    <source>
        <dbReference type="SAM" id="Phobius"/>
    </source>
</evidence>
<evidence type="ECO:0000256" key="1">
    <source>
        <dbReference type="ARBA" id="ARBA00004651"/>
    </source>
</evidence>
<evidence type="ECO:0000256" key="2">
    <source>
        <dbReference type="ARBA" id="ARBA00022448"/>
    </source>
</evidence>
<evidence type="ECO:0000313" key="10">
    <source>
        <dbReference type="Proteomes" id="UP000093954"/>
    </source>
</evidence>
<evidence type="ECO:0000259" key="8">
    <source>
        <dbReference type="Pfam" id="PF19300"/>
    </source>
</evidence>
<keyword evidence="6 7" id="KW-0472">Membrane</keyword>
<dbReference type="GO" id="GO:0005886">
    <property type="term" value="C:plasma membrane"/>
    <property type="evidence" value="ECO:0007669"/>
    <property type="project" value="UniProtKB-SubCell"/>
</dbReference>
<evidence type="ECO:0000256" key="4">
    <source>
        <dbReference type="ARBA" id="ARBA00022692"/>
    </source>
</evidence>
<dbReference type="PANTHER" id="PTHR43163:SF6">
    <property type="entry name" value="DIPEPTIDE TRANSPORT SYSTEM PERMEASE PROTEIN DPPB-RELATED"/>
    <property type="match status" value="1"/>
</dbReference>